<dbReference type="PANTHER" id="PTHR31912:SF35">
    <property type="entry name" value="C2H2-TYPE DOMAIN-CONTAINING PROTEIN"/>
    <property type="match status" value="1"/>
</dbReference>
<dbReference type="Proteomes" id="UP000078492">
    <property type="component" value="Unassembled WGS sequence"/>
</dbReference>
<dbReference type="STRING" id="471704.A0A151JRR9"/>
<gene>
    <name evidence="1" type="ORF">ALC57_00474</name>
</gene>
<evidence type="ECO:0000313" key="2">
    <source>
        <dbReference type="Proteomes" id="UP000078492"/>
    </source>
</evidence>
<name>A0A151JRR9_9HYME</name>
<accession>A0A151JRR9</accession>
<organism evidence="1 2">
    <name type="scientific">Trachymyrmex cornetzi</name>
    <dbReference type="NCBI Taxonomy" id="471704"/>
    <lineage>
        <taxon>Eukaryota</taxon>
        <taxon>Metazoa</taxon>
        <taxon>Ecdysozoa</taxon>
        <taxon>Arthropoda</taxon>
        <taxon>Hexapoda</taxon>
        <taxon>Insecta</taxon>
        <taxon>Pterygota</taxon>
        <taxon>Neoptera</taxon>
        <taxon>Endopterygota</taxon>
        <taxon>Hymenoptera</taxon>
        <taxon>Apocrita</taxon>
        <taxon>Aculeata</taxon>
        <taxon>Formicoidea</taxon>
        <taxon>Formicidae</taxon>
        <taxon>Myrmicinae</taxon>
        <taxon>Trachymyrmex</taxon>
    </lineage>
</organism>
<proteinExistence type="predicted"/>
<keyword evidence="2" id="KW-1185">Reference proteome</keyword>
<evidence type="ECO:0000313" key="1">
    <source>
        <dbReference type="EMBL" id="KYN30069.1"/>
    </source>
</evidence>
<dbReference type="PANTHER" id="PTHR31912">
    <property type="entry name" value="IP13529P"/>
    <property type="match status" value="1"/>
</dbReference>
<protein>
    <submittedName>
        <fullName evidence="1">Uncharacterized protein</fullName>
    </submittedName>
</protein>
<dbReference type="AlphaFoldDB" id="A0A151JRR9"/>
<reference evidence="1 2" key="1">
    <citation type="submission" date="2015-09" db="EMBL/GenBank/DDBJ databases">
        <title>Trachymyrmex cornetzi WGS genome.</title>
        <authorList>
            <person name="Nygaard S."/>
            <person name="Hu H."/>
            <person name="Boomsma J."/>
            <person name="Zhang G."/>
        </authorList>
    </citation>
    <scope>NUCLEOTIDE SEQUENCE [LARGE SCALE GENOMIC DNA]</scope>
    <source>
        <strain evidence="1">Tcor2-1</strain>
        <tissue evidence="1">Whole body</tissue>
    </source>
</reference>
<dbReference type="EMBL" id="KQ978575">
    <property type="protein sequence ID" value="KYN30069.1"/>
    <property type="molecule type" value="Genomic_DNA"/>
</dbReference>
<sequence>MHDIYEGICRYELGSILNSFIKNKFFSFEFLNERIKFFNYGMYERNTVPLIKADHIKRCQIIMSAAEMACFVRYLGLIVGDKIPENNSAWQIFLLLKQIISIVTSPTIQESTPKLLKSLIEEHHSFYLEIFTNQTLKPKHHIITHYPEIIIRVGPLINISSMRFEAKHRDLKKNANVVQSRVNITFTLAKKNQLQLCEKFLSKRGFSDNITFGPCLEVNDTSAHYLWIEINGIKYFSNRNPILLISIDEPLPEFGLISSIICYEDERITFTLKKLFTIGYYSHVDAYEVTSDNFVHSVEIDFNSLINIFPTSGILYYGNTDDKFVCFR</sequence>